<sequence>MESIDDKIVKSVSKCGRGTIVFPANFVSLGENTSVLKALERLASKGTLIRLARGIYCYPKEDKILGLGVVYPSYEEIAQSIAQRDKARIAPAGAYAMNVLGFTTQVPMNLVFLTDGSPRSVQLFNGHRITFKQTVPKKLSFQNKIAQLITVALQEIGQDHITDAHKQHLKKILSPLREEQISGDYPLMPAWIRTLVKGSYE</sequence>
<comment type="caution">
    <text evidence="1">The sequence shown here is derived from an EMBL/GenBank/DDBJ whole genome shotgun (WGS) entry which is preliminary data.</text>
</comment>
<organism evidence="1 2">
    <name type="scientific">Porphyromonas catoniae ATCC 51270</name>
    <dbReference type="NCBI Taxonomy" id="887901"/>
    <lineage>
        <taxon>Bacteria</taxon>
        <taxon>Pseudomonadati</taxon>
        <taxon>Bacteroidota</taxon>
        <taxon>Bacteroidia</taxon>
        <taxon>Bacteroidales</taxon>
        <taxon>Porphyromonadaceae</taxon>
        <taxon>Porphyromonas</taxon>
    </lineage>
</organism>
<name>Z4WU67_9PORP</name>
<dbReference type="Proteomes" id="UP000023482">
    <property type="component" value="Unassembled WGS sequence"/>
</dbReference>
<dbReference type="InterPro" id="IPR045738">
    <property type="entry name" value="DUF6088"/>
</dbReference>
<dbReference type="EMBL" id="JDFF01000015">
    <property type="protein sequence ID" value="EWC92372.1"/>
    <property type="molecule type" value="Genomic_DNA"/>
</dbReference>
<accession>Z4WU67</accession>
<proteinExistence type="predicted"/>
<dbReference type="AlphaFoldDB" id="Z4WU67"/>
<dbReference type="Pfam" id="PF19570">
    <property type="entry name" value="DUF6088"/>
    <property type="match status" value="1"/>
</dbReference>
<keyword evidence="2" id="KW-1185">Reference proteome</keyword>
<evidence type="ECO:0000313" key="2">
    <source>
        <dbReference type="Proteomes" id="UP000023482"/>
    </source>
</evidence>
<dbReference type="RefSeq" id="WP_044168818.1">
    <property type="nucleotide sequence ID" value="NZ_JDFF01000015.1"/>
</dbReference>
<evidence type="ECO:0000313" key="1">
    <source>
        <dbReference type="EMBL" id="EWC92372.1"/>
    </source>
</evidence>
<gene>
    <name evidence="1" type="ORF">HMPREF0636_0306</name>
</gene>
<reference evidence="1 2" key="1">
    <citation type="submission" date="2014-01" db="EMBL/GenBank/DDBJ databases">
        <authorList>
            <person name="Durkin A.S."/>
            <person name="McCorrison J."/>
            <person name="Torralba M."/>
            <person name="Gillis M."/>
            <person name="Haft D.H."/>
            <person name="Methe B."/>
            <person name="Sutton G."/>
            <person name="Nelson K.E."/>
        </authorList>
    </citation>
    <scope>NUCLEOTIDE SEQUENCE [LARGE SCALE GENOMIC DNA]</scope>
    <source>
        <strain evidence="1 2">ATCC 51270</strain>
    </source>
</reference>
<protein>
    <submittedName>
        <fullName evidence="1">PF13338 domain protein</fullName>
    </submittedName>
</protein>
<dbReference type="PATRIC" id="fig|887901.3.peg.960"/>
<dbReference type="OrthoDB" id="9798200at2"/>